<proteinExistence type="predicted"/>
<evidence type="ECO:0000256" key="1">
    <source>
        <dbReference type="SAM" id="Phobius"/>
    </source>
</evidence>
<accession>A0A166K8I2</accession>
<dbReference type="EMBL" id="LWAJ01000068">
    <property type="protein sequence ID" value="KZL50729.1"/>
    <property type="molecule type" value="Genomic_DNA"/>
</dbReference>
<sequence length="135" mass="15263">MASSGEDYFVVRQQKDQRKKKVVSIISLIGFGGSILFGAVGTVRQAMQAPQQPQPAATIPVESSLQEQARGYELVLQREPENQVALEKLSLLRIQLQDLPGAMEPLEKLTSLHPERQDYQVMLEKVKKWQMESDR</sequence>
<dbReference type="InterPro" id="IPR011990">
    <property type="entry name" value="TPR-like_helical_dom_sf"/>
</dbReference>
<name>A0A166K8I2_NODSP</name>
<organism evidence="2 3">
    <name type="scientific">Nodularia spumigena CENA596</name>
    <dbReference type="NCBI Taxonomy" id="1819295"/>
    <lineage>
        <taxon>Bacteria</taxon>
        <taxon>Bacillati</taxon>
        <taxon>Cyanobacteriota</taxon>
        <taxon>Cyanophyceae</taxon>
        <taxon>Nostocales</taxon>
        <taxon>Nodulariaceae</taxon>
        <taxon>Nodularia</taxon>
    </lineage>
</organism>
<dbReference type="OrthoDB" id="427425at2"/>
<evidence type="ECO:0000313" key="3">
    <source>
        <dbReference type="Proteomes" id="UP000076555"/>
    </source>
</evidence>
<comment type="caution">
    <text evidence="2">The sequence shown here is derived from an EMBL/GenBank/DDBJ whole genome shotgun (WGS) entry which is preliminary data.</text>
</comment>
<dbReference type="Proteomes" id="UP000076555">
    <property type="component" value="Unassembled WGS sequence"/>
</dbReference>
<evidence type="ECO:0000313" key="2">
    <source>
        <dbReference type="EMBL" id="KZL50729.1"/>
    </source>
</evidence>
<dbReference type="SUPFAM" id="SSF48452">
    <property type="entry name" value="TPR-like"/>
    <property type="match status" value="1"/>
</dbReference>
<protein>
    <recommendedName>
        <fullName evidence="4">Tetratricopeptide repeat protein</fullName>
    </recommendedName>
</protein>
<keyword evidence="1" id="KW-0812">Transmembrane</keyword>
<feature type="transmembrane region" description="Helical" evidence="1">
    <location>
        <begin position="22"/>
        <end position="43"/>
    </location>
</feature>
<reference evidence="2 3" key="1">
    <citation type="submission" date="2016-04" db="EMBL/GenBank/DDBJ databases">
        <title>Draft Genome Assembly of the Bloom-forming Cyanobacterium Nodularia spumigena Strain CENA596 in Shrimp Production Ponds.</title>
        <authorList>
            <person name="Popin R.V."/>
            <person name="Rigonato J."/>
            <person name="Abreu V.A."/>
            <person name="Andreote A.P."/>
            <person name="Silveira S.B."/>
            <person name="Odebrecht C."/>
            <person name="Fiore M.F."/>
        </authorList>
    </citation>
    <scope>NUCLEOTIDE SEQUENCE [LARGE SCALE GENOMIC DNA]</scope>
    <source>
        <strain evidence="2 3">CENA596</strain>
    </source>
</reference>
<dbReference type="AlphaFoldDB" id="A0A166K8I2"/>
<keyword evidence="1" id="KW-1133">Transmembrane helix</keyword>
<evidence type="ECO:0008006" key="4">
    <source>
        <dbReference type="Google" id="ProtNLM"/>
    </source>
</evidence>
<dbReference type="RefSeq" id="WP_063872000.1">
    <property type="nucleotide sequence ID" value="NZ_CAWMRI010000068.1"/>
</dbReference>
<keyword evidence="1" id="KW-0472">Membrane</keyword>
<gene>
    <name evidence="2" type="ORF">A2T98_06145</name>
</gene>